<evidence type="ECO:0000256" key="10">
    <source>
        <dbReference type="ARBA" id="ARBA00022741"/>
    </source>
</evidence>
<dbReference type="PROSITE" id="PS00108">
    <property type="entry name" value="PROTEIN_KINASE_ST"/>
    <property type="match status" value="1"/>
</dbReference>
<feature type="domain" description="Protein kinase" evidence="20">
    <location>
        <begin position="350"/>
        <end position="623"/>
    </location>
</feature>
<dbReference type="Proteomes" id="UP000264353">
    <property type="component" value="Chromosome A2"/>
</dbReference>
<keyword evidence="6" id="KW-0808">Transferase</keyword>
<sequence length="654" mass="71766">MEWTQISTDLDVVHSNKYAPPKDALRYAATPTNASAPLTIEWSSANPDAQYHLYAHFAELQDLEANETREFSMVWNGQHYYGPLVPLKLNLLTIFNKSPRTCNGGKCSVQLIRTNRSTLPPLLNAFEVFTVIHLPQSETDESDVSAIESIATSYALSRINWQGDPCVPQQLRWDGLNCTNAVASMPPRLTTLNLSSSGLTGTIAAAIQNLTQLEKLDLSNNNLTGGVPEFLGDMKSLMVINLSGNNLSGSLPQAFQRKGLELSVEGNPRLCLSDPCKKPTKKKVVVPIVVSVASAATVIFVVVLFLVVRMKNPSIMEGLHLLLGTSMANVTFANKKSRRFTYSEVIKMTNNFQRVLGKGGFGMVYHGTVNIYEQVAVKVLSQSSTQGSKEFKAEVDLLLRVHHTNLVSLVGYCYEGDKLALIYEFLPNGDLKQHLTGKGSGSIIKWSVRLRIALEAASGLEYLHIGCTPPMVHRDVKTANILLDENLKAKLADFGLSRSFQSEGESQVLTAIAGTLGYLDPECNSSGRLSEKSDVYSFGIVLLEMITNQPVINQTSEILHITQWVGFKISRGDIIEIMDPNLGKDYDSNSAWRALELALSCANPSSSKRPSMSQVIQELKECIVCENSRVNDNQGLESQAMSIGLDSSMDPMAR</sequence>
<evidence type="ECO:0000256" key="14">
    <source>
        <dbReference type="ARBA" id="ARBA00023136"/>
    </source>
</evidence>
<dbReference type="GO" id="GO:0004674">
    <property type="term" value="F:protein serine/threonine kinase activity"/>
    <property type="evidence" value="ECO:0007669"/>
    <property type="project" value="UniProtKB-KW"/>
</dbReference>
<evidence type="ECO:0000256" key="4">
    <source>
        <dbReference type="ARBA" id="ARBA00022553"/>
    </source>
</evidence>
<dbReference type="InterPro" id="IPR001611">
    <property type="entry name" value="Leu-rich_rpt"/>
</dbReference>
<feature type="binding site" evidence="18">
    <location>
        <position position="378"/>
    </location>
    <ligand>
        <name>ATP</name>
        <dbReference type="ChEBI" id="CHEBI:30616"/>
    </ligand>
</feature>
<dbReference type="Pfam" id="PF07714">
    <property type="entry name" value="PK_Tyr_Ser-Thr"/>
    <property type="match status" value="1"/>
</dbReference>
<dbReference type="SUPFAM" id="SSF56112">
    <property type="entry name" value="Protein kinase-like (PK-like)"/>
    <property type="match status" value="1"/>
</dbReference>
<accession>A0A398AFD0</accession>
<dbReference type="InterPro" id="IPR024788">
    <property type="entry name" value="Malectin-like_Carb-bd_dom"/>
</dbReference>
<comment type="subcellular location">
    <subcellularLocation>
        <location evidence="1">Membrane</location>
        <topology evidence="1">Single-pass membrane protein</topology>
    </subcellularLocation>
</comment>
<evidence type="ECO:0000256" key="19">
    <source>
        <dbReference type="SAM" id="Phobius"/>
    </source>
</evidence>
<keyword evidence="9" id="KW-0677">Repeat</keyword>
<evidence type="ECO:0000256" key="13">
    <source>
        <dbReference type="ARBA" id="ARBA00022989"/>
    </source>
</evidence>
<dbReference type="PANTHER" id="PTHR45631">
    <property type="entry name" value="OS07G0107800 PROTEIN-RELATED"/>
    <property type="match status" value="1"/>
</dbReference>
<dbReference type="FunFam" id="1.10.510.10:FF:000146">
    <property type="entry name" value="LRR receptor-like serine/threonine-protein kinase IOS1"/>
    <property type="match status" value="1"/>
</dbReference>
<comment type="catalytic activity">
    <reaction evidence="16">
        <text>L-threonyl-[protein] + ATP = O-phospho-L-threonyl-[protein] + ADP + H(+)</text>
        <dbReference type="Rhea" id="RHEA:46608"/>
        <dbReference type="Rhea" id="RHEA-COMP:11060"/>
        <dbReference type="Rhea" id="RHEA-COMP:11605"/>
        <dbReference type="ChEBI" id="CHEBI:15378"/>
        <dbReference type="ChEBI" id="CHEBI:30013"/>
        <dbReference type="ChEBI" id="CHEBI:30616"/>
        <dbReference type="ChEBI" id="CHEBI:61977"/>
        <dbReference type="ChEBI" id="CHEBI:456216"/>
        <dbReference type="EC" id="2.7.11.1"/>
    </reaction>
</comment>
<evidence type="ECO:0000256" key="6">
    <source>
        <dbReference type="ARBA" id="ARBA00022679"/>
    </source>
</evidence>
<dbReference type="InterPro" id="IPR032675">
    <property type="entry name" value="LRR_dom_sf"/>
</dbReference>
<dbReference type="GO" id="GO:0005524">
    <property type="term" value="F:ATP binding"/>
    <property type="evidence" value="ECO:0007669"/>
    <property type="project" value="UniProtKB-UniRule"/>
</dbReference>
<keyword evidence="7 19" id="KW-0812">Transmembrane</keyword>
<evidence type="ECO:0000259" key="20">
    <source>
        <dbReference type="PROSITE" id="PS50011"/>
    </source>
</evidence>
<evidence type="ECO:0000256" key="12">
    <source>
        <dbReference type="ARBA" id="ARBA00022840"/>
    </source>
</evidence>
<gene>
    <name evidence="21" type="ORF">BRARA_B01082</name>
</gene>
<dbReference type="Pfam" id="PF13855">
    <property type="entry name" value="LRR_8"/>
    <property type="match status" value="1"/>
</dbReference>
<dbReference type="InterPro" id="IPR017441">
    <property type="entry name" value="Protein_kinase_ATP_BS"/>
</dbReference>
<dbReference type="Pfam" id="PF12819">
    <property type="entry name" value="Malectin_like"/>
    <property type="match status" value="1"/>
</dbReference>
<organism evidence="21 22">
    <name type="scientific">Brassica campestris</name>
    <name type="common">Field mustard</name>
    <dbReference type="NCBI Taxonomy" id="3711"/>
    <lineage>
        <taxon>Eukaryota</taxon>
        <taxon>Viridiplantae</taxon>
        <taxon>Streptophyta</taxon>
        <taxon>Embryophyta</taxon>
        <taxon>Tracheophyta</taxon>
        <taxon>Spermatophyta</taxon>
        <taxon>Magnoliopsida</taxon>
        <taxon>eudicotyledons</taxon>
        <taxon>Gunneridae</taxon>
        <taxon>Pentapetalae</taxon>
        <taxon>rosids</taxon>
        <taxon>malvids</taxon>
        <taxon>Brassicales</taxon>
        <taxon>Brassicaceae</taxon>
        <taxon>Brassiceae</taxon>
        <taxon>Brassica</taxon>
    </lineage>
</organism>
<keyword evidence="10 18" id="KW-0547">Nucleotide-binding</keyword>
<evidence type="ECO:0000256" key="9">
    <source>
        <dbReference type="ARBA" id="ARBA00022737"/>
    </source>
</evidence>
<dbReference type="Gene3D" id="1.10.510.10">
    <property type="entry name" value="Transferase(Phosphotransferase) domain 1"/>
    <property type="match status" value="1"/>
</dbReference>
<evidence type="ECO:0000256" key="17">
    <source>
        <dbReference type="ARBA" id="ARBA00048679"/>
    </source>
</evidence>
<keyword evidence="13 19" id="KW-1133">Transmembrane helix</keyword>
<dbReference type="Gene3D" id="3.80.10.10">
    <property type="entry name" value="Ribonuclease Inhibitor"/>
    <property type="match status" value="1"/>
</dbReference>
<dbReference type="GO" id="GO:0016020">
    <property type="term" value="C:membrane"/>
    <property type="evidence" value="ECO:0007669"/>
    <property type="project" value="UniProtKB-SubCell"/>
</dbReference>
<keyword evidence="12 18" id="KW-0067">ATP-binding</keyword>
<dbReference type="AlphaFoldDB" id="A0A398AFD0"/>
<dbReference type="InterPro" id="IPR000719">
    <property type="entry name" value="Prot_kinase_dom"/>
</dbReference>
<evidence type="ECO:0000256" key="18">
    <source>
        <dbReference type="PROSITE-ProRule" id="PRU10141"/>
    </source>
</evidence>
<evidence type="ECO:0000313" key="22">
    <source>
        <dbReference type="Proteomes" id="UP000264353"/>
    </source>
</evidence>
<evidence type="ECO:0000256" key="8">
    <source>
        <dbReference type="ARBA" id="ARBA00022729"/>
    </source>
</evidence>
<feature type="transmembrane region" description="Helical" evidence="19">
    <location>
        <begin position="284"/>
        <end position="308"/>
    </location>
</feature>
<dbReference type="SMART" id="SM00220">
    <property type="entry name" value="S_TKc"/>
    <property type="match status" value="1"/>
</dbReference>
<evidence type="ECO:0000256" key="3">
    <source>
        <dbReference type="ARBA" id="ARBA00022527"/>
    </source>
</evidence>
<evidence type="ECO:0000313" key="21">
    <source>
        <dbReference type="EMBL" id="RID73963.1"/>
    </source>
</evidence>
<name>A0A398AFD0_BRACM</name>
<keyword evidence="11" id="KW-0418">Kinase</keyword>
<keyword evidence="8" id="KW-0732">Signal</keyword>
<proteinExistence type="predicted"/>
<keyword evidence="4" id="KW-0597">Phosphoprotein</keyword>
<dbReference type="FunFam" id="3.80.10.10:FF:000129">
    <property type="entry name" value="Leucine-rich repeat receptor-like kinase"/>
    <property type="match status" value="1"/>
</dbReference>
<comment type="catalytic activity">
    <reaction evidence="17">
        <text>L-seryl-[protein] + ATP = O-phospho-L-seryl-[protein] + ADP + H(+)</text>
        <dbReference type="Rhea" id="RHEA:17989"/>
        <dbReference type="Rhea" id="RHEA-COMP:9863"/>
        <dbReference type="Rhea" id="RHEA-COMP:11604"/>
        <dbReference type="ChEBI" id="CHEBI:15378"/>
        <dbReference type="ChEBI" id="CHEBI:29999"/>
        <dbReference type="ChEBI" id="CHEBI:30616"/>
        <dbReference type="ChEBI" id="CHEBI:83421"/>
        <dbReference type="ChEBI" id="CHEBI:456216"/>
        <dbReference type="EC" id="2.7.11.1"/>
    </reaction>
</comment>
<keyword evidence="14 19" id="KW-0472">Membrane</keyword>
<dbReference type="PROSITE" id="PS50011">
    <property type="entry name" value="PROTEIN_KINASE_DOM"/>
    <property type="match status" value="1"/>
</dbReference>
<dbReference type="EMBL" id="CM010629">
    <property type="protein sequence ID" value="RID73963.1"/>
    <property type="molecule type" value="Genomic_DNA"/>
</dbReference>
<dbReference type="SUPFAM" id="SSF52058">
    <property type="entry name" value="L domain-like"/>
    <property type="match status" value="1"/>
</dbReference>
<dbReference type="EC" id="2.7.11.1" evidence="2"/>
<keyword evidence="5" id="KW-0433">Leucine-rich repeat</keyword>
<reference evidence="21 22" key="1">
    <citation type="submission" date="2018-06" db="EMBL/GenBank/DDBJ databases">
        <title>WGS assembly of Brassica rapa FPsc.</title>
        <authorList>
            <person name="Bowman J."/>
            <person name="Kohchi T."/>
            <person name="Yamato K."/>
            <person name="Jenkins J."/>
            <person name="Shu S."/>
            <person name="Ishizaki K."/>
            <person name="Yamaoka S."/>
            <person name="Nishihama R."/>
            <person name="Nakamura Y."/>
            <person name="Berger F."/>
            <person name="Adam C."/>
            <person name="Aki S."/>
            <person name="Althoff F."/>
            <person name="Araki T."/>
            <person name="Arteaga-Vazquez M."/>
            <person name="Balasubrmanian S."/>
            <person name="Bauer D."/>
            <person name="Boehm C."/>
            <person name="Briginshaw L."/>
            <person name="Caballero-Perez J."/>
            <person name="Catarino B."/>
            <person name="Chen F."/>
            <person name="Chiyoda S."/>
            <person name="Chovatia M."/>
            <person name="Davies K."/>
            <person name="Delmans M."/>
            <person name="Demura T."/>
            <person name="Dierschke T."/>
            <person name="Dolan L."/>
            <person name="Dorantes-Acosta A."/>
            <person name="Eklund D."/>
            <person name="Florent S."/>
            <person name="Flores-Sandoval E."/>
            <person name="Fujiyama A."/>
            <person name="Fukuzawa H."/>
            <person name="Galik B."/>
            <person name="Grimanelli D."/>
            <person name="Grimwood J."/>
            <person name="Grossniklaus U."/>
            <person name="Hamada T."/>
            <person name="Haseloff J."/>
            <person name="Hetherington A."/>
            <person name="Higo A."/>
            <person name="Hirakawa Y."/>
            <person name="Hundley H."/>
            <person name="Ikeda Y."/>
            <person name="Inoue K."/>
            <person name="Inoue S."/>
            <person name="Ishida S."/>
            <person name="Jia Q."/>
            <person name="Kakita M."/>
            <person name="Kanazawa T."/>
            <person name="Kawai Y."/>
            <person name="Kawashima T."/>
            <person name="Kennedy M."/>
            <person name="Kinose K."/>
            <person name="Kinoshita T."/>
            <person name="Kohara Y."/>
            <person name="Koide E."/>
            <person name="Komatsu K."/>
            <person name="Kopischke S."/>
            <person name="Kubo M."/>
            <person name="Kyozuka J."/>
            <person name="Lagercrantz U."/>
            <person name="Lin S."/>
            <person name="Lindquist E."/>
            <person name="Lipzen A."/>
            <person name="Lu C."/>
            <person name="Luna E."/>
            <person name="Martienssen R."/>
            <person name="Minamino N."/>
            <person name="Mizutani M."/>
            <person name="Mizutani M."/>
            <person name="Mochizuki N."/>
            <person name="Monte I."/>
            <person name="Mosher R."/>
            <person name="Nagasaki H."/>
            <person name="Nakagami H."/>
            <person name="Naramoto S."/>
            <person name="Nishitani K."/>
            <person name="Ohtani M."/>
            <person name="Okamoto T."/>
            <person name="Okumura M."/>
            <person name="Phillips J."/>
            <person name="Pollak B."/>
            <person name="Reinders A."/>
            <person name="Roevekamp M."/>
            <person name="Sano R."/>
            <person name="Sawa S."/>
            <person name="Schmid M."/>
            <person name="Shirakawa M."/>
            <person name="Solano R."/>
            <person name="Spunde A."/>
            <person name="Suetsugu N."/>
            <person name="Sugano S."/>
            <person name="Sugiyama A."/>
            <person name="Sun R."/>
            <person name="Suzuki Y."/>
            <person name="Takenaka M."/>
            <person name="Takezawa D."/>
            <person name="Tomogane H."/>
            <person name="Tsuzuki M."/>
            <person name="Ueda T."/>
            <person name="Umeda M."/>
            <person name="Ward J."/>
            <person name="Watanabe Y."/>
            <person name="Yazaki K."/>
            <person name="Yokoyama R."/>
            <person name="Yoshitake Y."/>
            <person name="Yotsui I."/>
            <person name="Zachgo S."/>
            <person name="Schmutz J."/>
        </authorList>
    </citation>
    <scope>NUCLEOTIDE SEQUENCE [LARGE SCALE GENOMIC DNA]</scope>
    <source>
        <strain evidence="22">cv. B-3</strain>
    </source>
</reference>
<dbReference type="InterPro" id="IPR011009">
    <property type="entry name" value="Kinase-like_dom_sf"/>
</dbReference>
<evidence type="ECO:0000256" key="15">
    <source>
        <dbReference type="ARBA" id="ARBA00023170"/>
    </source>
</evidence>
<evidence type="ECO:0000256" key="7">
    <source>
        <dbReference type="ARBA" id="ARBA00022692"/>
    </source>
</evidence>
<dbReference type="CDD" id="cd14066">
    <property type="entry name" value="STKc_IRAK"/>
    <property type="match status" value="1"/>
</dbReference>
<evidence type="ECO:0000256" key="1">
    <source>
        <dbReference type="ARBA" id="ARBA00004167"/>
    </source>
</evidence>
<keyword evidence="15" id="KW-0675">Receptor</keyword>
<dbReference type="PROSITE" id="PS00107">
    <property type="entry name" value="PROTEIN_KINASE_ATP"/>
    <property type="match status" value="1"/>
</dbReference>
<evidence type="ECO:0000256" key="5">
    <source>
        <dbReference type="ARBA" id="ARBA00022614"/>
    </source>
</evidence>
<dbReference type="FunFam" id="3.30.200.20:FF:000394">
    <property type="entry name" value="Leucine-rich repeat receptor-like protein kinase"/>
    <property type="match status" value="1"/>
</dbReference>
<dbReference type="InterPro" id="IPR001245">
    <property type="entry name" value="Ser-Thr/Tyr_kinase_cat_dom"/>
</dbReference>
<evidence type="ECO:0000256" key="16">
    <source>
        <dbReference type="ARBA" id="ARBA00047899"/>
    </source>
</evidence>
<dbReference type="PANTHER" id="PTHR45631:SF155">
    <property type="entry name" value="PROTEIN KINASE DOMAIN-CONTAINING PROTEIN"/>
    <property type="match status" value="1"/>
</dbReference>
<evidence type="ECO:0000256" key="2">
    <source>
        <dbReference type="ARBA" id="ARBA00012513"/>
    </source>
</evidence>
<protein>
    <recommendedName>
        <fullName evidence="2">non-specific serine/threonine protein kinase</fullName>
        <ecNumber evidence="2">2.7.11.1</ecNumber>
    </recommendedName>
</protein>
<keyword evidence="3" id="KW-0723">Serine/threonine-protein kinase</keyword>
<dbReference type="Gene3D" id="3.30.200.20">
    <property type="entry name" value="Phosphorylase Kinase, domain 1"/>
    <property type="match status" value="1"/>
</dbReference>
<dbReference type="InterPro" id="IPR008271">
    <property type="entry name" value="Ser/Thr_kinase_AS"/>
</dbReference>
<evidence type="ECO:0000256" key="11">
    <source>
        <dbReference type="ARBA" id="ARBA00022777"/>
    </source>
</evidence>